<evidence type="ECO:0000313" key="2">
    <source>
        <dbReference type="Proteomes" id="UP001440599"/>
    </source>
</evidence>
<evidence type="ECO:0000313" key="1">
    <source>
        <dbReference type="EMBL" id="MEQ2454967.1"/>
    </source>
</evidence>
<dbReference type="RefSeq" id="WP_349138644.1">
    <property type="nucleotide sequence ID" value="NZ_JBBMFT010000001.1"/>
</dbReference>
<dbReference type="EMBL" id="JBBMFT010000001">
    <property type="protein sequence ID" value="MEQ2454967.1"/>
    <property type="molecule type" value="Genomic_DNA"/>
</dbReference>
<comment type="caution">
    <text evidence="1">The sequence shown here is derived from an EMBL/GenBank/DDBJ whole genome shotgun (WGS) entry which is preliminary data.</text>
</comment>
<evidence type="ECO:0008006" key="3">
    <source>
        <dbReference type="Google" id="ProtNLM"/>
    </source>
</evidence>
<accession>A0ABV1EK54</accession>
<sequence length="97" mass="10309">MSNVYADLAAMMGGGQRGPAALGGWLHGTVEAAGQGELLVTCDGLRLGPEDIAVCAPYDYAWESDTGEMQLLRPGDRVIVLVTADRQDYLLWGKAVI</sequence>
<gene>
    <name evidence="1" type="ORF">WMO45_00375</name>
</gene>
<proteinExistence type="predicted"/>
<reference evidence="1 2" key="1">
    <citation type="submission" date="2024-03" db="EMBL/GenBank/DDBJ databases">
        <title>Human intestinal bacterial collection.</title>
        <authorList>
            <person name="Pauvert C."/>
            <person name="Hitch T.C.A."/>
            <person name="Clavel T."/>
        </authorList>
    </citation>
    <scope>NUCLEOTIDE SEQUENCE [LARGE SCALE GENOMIC DNA]</scope>
    <source>
        <strain evidence="1 2">CLA-AP-H34</strain>
    </source>
</reference>
<organism evidence="1 2">
    <name type="scientific">Flavonifractor hominis</name>
    <dbReference type="NCBI Taxonomy" id="3133178"/>
    <lineage>
        <taxon>Bacteria</taxon>
        <taxon>Bacillati</taxon>
        <taxon>Bacillota</taxon>
        <taxon>Clostridia</taxon>
        <taxon>Eubacteriales</taxon>
        <taxon>Oscillospiraceae</taxon>
        <taxon>Flavonifractor</taxon>
    </lineage>
</organism>
<keyword evidence="2" id="KW-1185">Reference proteome</keyword>
<name>A0ABV1EK54_9FIRM</name>
<dbReference type="Proteomes" id="UP001440599">
    <property type="component" value="Unassembled WGS sequence"/>
</dbReference>
<protein>
    <recommendedName>
        <fullName evidence="3">DUF2577 domain-containing protein</fullName>
    </recommendedName>
</protein>